<dbReference type="STRING" id="758793.BRPE64_ACDS09080"/>
<keyword evidence="3" id="KW-1185">Reference proteome</keyword>
<dbReference type="EMBL" id="AP013058">
    <property type="protein sequence ID" value="BAN22662.1"/>
    <property type="molecule type" value="Genomic_DNA"/>
</dbReference>
<reference evidence="2 3" key="1">
    <citation type="journal article" date="2013" name="Genome Announc.">
        <title>Complete Genome Sequence of Burkholderia sp. Strain RPE64, Bacterial Symbiont of the Bean Bug Riptortus pedestris.</title>
        <authorList>
            <person name="Shibata T.F."/>
            <person name="Maeda T."/>
            <person name="Nikoh N."/>
            <person name="Yamaguchi K."/>
            <person name="Oshima K."/>
            <person name="Hattori M."/>
            <person name="Nishiyama T."/>
            <person name="Hasebe M."/>
            <person name="Fukatsu T."/>
            <person name="Kikuchi Y."/>
            <person name="Shigenobu S."/>
        </authorList>
    </citation>
    <scope>NUCLEOTIDE SEQUENCE [LARGE SCALE GENOMIC DNA]</scope>
</reference>
<gene>
    <name evidence="2" type="ORF">BRPE64_ACDS09080</name>
</gene>
<dbReference type="KEGG" id="buo:BRPE64_ACDS09080"/>
<feature type="compositionally biased region" description="Basic and acidic residues" evidence="1">
    <location>
        <begin position="19"/>
        <end position="29"/>
    </location>
</feature>
<dbReference type="AlphaFoldDB" id="R4WXD7"/>
<dbReference type="HOGENOM" id="CLU_2951369_0_0_4"/>
<feature type="compositionally biased region" description="Basic and acidic residues" evidence="1">
    <location>
        <begin position="1"/>
        <end position="10"/>
    </location>
</feature>
<name>R4WXD7_9BURK</name>
<organism evidence="2 3">
    <name type="scientific">Caballeronia insecticola</name>
    <dbReference type="NCBI Taxonomy" id="758793"/>
    <lineage>
        <taxon>Bacteria</taxon>
        <taxon>Pseudomonadati</taxon>
        <taxon>Pseudomonadota</taxon>
        <taxon>Betaproteobacteria</taxon>
        <taxon>Burkholderiales</taxon>
        <taxon>Burkholderiaceae</taxon>
        <taxon>Caballeronia</taxon>
    </lineage>
</organism>
<evidence type="ECO:0000256" key="1">
    <source>
        <dbReference type="SAM" id="MobiDB-lite"/>
    </source>
</evidence>
<proteinExistence type="predicted"/>
<evidence type="ECO:0000313" key="2">
    <source>
        <dbReference type="EMBL" id="BAN22662.1"/>
    </source>
</evidence>
<dbReference type="PATRIC" id="fig|758793.3.peg.910"/>
<accession>R4WXD7</accession>
<dbReference type="Proteomes" id="UP000013966">
    <property type="component" value="Chromosome 1"/>
</dbReference>
<sequence length="59" mass="6636">MRRRAPDLHARRGLGKKSGTRDAPGEARVIRIPAEATPRMLSGRILPQSFDMSRKRGRP</sequence>
<reference evidence="2 3" key="2">
    <citation type="journal article" date="2018" name="Int. J. Syst. Evol. Microbiol.">
        <title>Burkholderia insecticola sp. nov., a gut symbiotic bacterium of the bean bug Riptortus pedestris.</title>
        <authorList>
            <person name="Takeshita K."/>
            <person name="Tamaki H."/>
            <person name="Ohbayashi T."/>
            <person name="Meng X.-Y."/>
            <person name="Sone T."/>
            <person name="Mitani Y."/>
            <person name="Peeters C."/>
            <person name="Kikuchi Y."/>
            <person name="Vandamme P."/>
        </authorList>
    </citation>
    <scope>NUCLEOTIDE SEQUENCE [LARGE SCALE GENOMIC DNA]</scope>
    <source>
        <strain evidence="2">RPE64</strain>
    </source>
</reference>
<evidence type="ECO:0000313" key="3">
    <source>
        <dbReference type="Proteomes" id="UP000013966"/>
    </source>
</evidence>
<feature type="region of interest" description="Disordered" evidence="1">
    <location>
        <begin position="1"/>
        <end position="59"/>
    </location>
</feature>
<protein>
    <submittedName>
        <fullName evidence="2">Uncharacterized protein</fullName>
    </submittedName>
</protein>